<organism evidence="1 2">
    <name type="scientific">Algoriphagus marincola HL-49</name>
    <dbReference type="NCBI Taxonomy" id="1305737"/>
    <lineage>
        <taxon>Bacteria</taxon>
        <taxon>Pseudomonadati</taxon>
        <taxon>Bacteroidota</taxon>
        <taxon>Cytophagia</taxon>
        <taxon>Cytophagales</taxon>
        <taxon>Cyclobacteriaceae</taxon>
        <taxon>Algoriphagus</taxon>
    </lineage>
</organism>
<evidence type="ECO:0000313" key="2">
    <source>
        <dbReference type="Proteomes" id="UP000050421"/>
    </source>
</evidence>
<dbReference type="PATRIC" id="fig|1305737.6.peg.898"/>
<dbReference type="Proteomes" id="UP000050421">
    <property type="component" value="Unassembled WGS sequence"/>
</dbReference>
<proteinExistence type="predicted"/>
<name>A0A0P8ALS3_9BACT</name>
<dbReference type="EMBL" id="LJXT01000005">
    <property type="protein sequence ID" value="KPQ19825.1"/>
    <property type="molecule type" value="Genomic_DNA"/>
</dbReference>
<sequence>MIISGKKLLHLKKAKNFSLLFMAIFITFSCSEFEENLPKVDQEQTILSSTALSEYEENLKNLTLIFGEVLKDPAARTELFSFSEINEGRDDIDYSLKELFEKGEHPLYKKRSAIVSAFTAQSNKRNRLNSKINLDELIQFIKDNEISIVAPYLAEDFDPNQIKDLTLSWWTLEFENEQLALNKDWKGATKAIKISLTNENEAENLEYFLANDEWALKNPTIVLGSFPDHEFDVNQINGNLKMETNAFSANMTGSPVQLCDTNDKANQNIIVRMPALRLEDNIRRWPSANEMYLWVAFANDIELGSDGLPKISSDVNMPLARFTITRKEANIKRWKLSNTSFIISAWKPEADNMYLVWGCTRTETNIDVEGGVKASKTGVSGEAKVKVAIRNSVELVSALSFDKCFTIANNINETNQGYGYYGSTRFPVYAFGNVRTYFTLESL</sequence>
<dbReference type="PROSITE" id="PS51257">
    <property type="entry name" value="PROKAR_LIPOPROTEIN"/>
    <property type="match status" value="1"/>
</dbReference>
<dbReference type="eggNOG" id="ENOG5034AHC">
    <property type="taxonomic scope" value="Bacteria"/>
</dbReference>
<reference evidence="1 2" key="1">
    <citation type="submission" date="2015-09" db="EMBL/GenBank/DDBJ databases">
        <title>Identification and resolution of microdiversity through metagenomic sequencing of parallel consortia.</title>
        <authorList>
            <person name="Nelson W.C."/>
            <person name="Romine M.F."/>
            <person name="Lindemann S.R."/>
        </authorList>
    </citation>
    <scope>NUCLEOTIDE SEQUENCE [LARGE SCALE GENOMIC DNA]</scope>
    <source>
        <strain evidence="1">HL-49</strain>
    </source>
</reference>
<comment type="caution">
    <text evidence="1">The sequence shown here is derived from an EMBL/GenBank/DDBJ whole genome shotgun (WGS) entry which is preliminary data.</text>
</comment>
<accession>A0A0P8ALS3</accession>
<evidence type="ECO:0008006" key="3">
    <source>
        <dbReference type="Google" id="ProtNLM"/>
    </source>
</evidence>
<protein>
    <recommendedName>
        <fullName evidence="3">Lipoprotein</fullName>
    </recommendedName>
</protein>
<gene>
    <name evidence="1" type="ORF">HLUCCX10_01400</name>
</gene>
<dbReference type="AlphaFoldDB" id="A0A0P8ALS3"/>
<evidence type="ECO:0000313" key="1">
    <source>
        <dbReference type="EMBL" id="KPQ19825.1"/>
    </source>
</evidence>